<gene>
    <name evidence="1" type="ORF">MM817_02908</name>
</gene>
<evidence type="ECO:0000313" key="2">
    <source>
        <dbReference type="Proteomes" id="UP001139263"/>
    </source>
</evidence>
<dbReference type="AlphaFoldDB" id="A0A9X1VAE6"/>
<name>A0A9X1VAE6_9BACL</name>
<accession>A0A9X1VAE6</accession>
<comment type="caution">
    <text evidence="1">The sequence shown here is derived from an EMBL/GenBank/DDBJ whole genome shotgun (WGS) entry which is preliminary data.</text>
</comment>
<proteinExistence type="predicted"/>
<reference evidence="1" key="1">
    <citation type="submission" date="2022-03" db="EMBL/GenBank/DDBJ databases">
        <title>Draft Genome Sequence of Firmicute Strain S0AB, a Heterotrophic Iron/Sulfur-Oxidizing Extreme Acidophile.</title>
        <authorList>
            <person name="Vergara E."/>
            <person name="Pakostova E."/>
            <person name="Johnson D.B."/>
            <person name="Holmes D.S."/>
        </authorList>
    </citation>
    <scope>NUCLEOTIDE SEQUENCE</scope>
    <source>
        <strain evidence="1">S0AB</strain>
    </source>
</reference>
<organism evidence="1 2">
    <name type="scientific">Sulfoacidibacillus ferrooxidans</name>
    <dbReference type="NCBI Taxonomy" id="2005001"/>
    <lineage>
        <taxon>Bacteria</taxon>
        <taxon>Bacillati</taxon>
        <taxon>Bacillota</taxon>
        <taxon>Bacilli</taxon>
        <taxon>Bacillales</taxon>
        <taxon>Alicyclobacillaceae</taxon>
        <taxon>Sulfoacidibacillus</taxon>
    </lineage>
</organism>
<dbReference type="Proteomes" id="UP001139263">
    <property type="component" value="Unassembled WGS sequence"/>
</dbReference>
<protein>
    <submittedName>
        <fullName evidence="1">Uncharacterized protein</fullName>
    </submittedName>
</protein>
<evidence type="ECO:0000313" key="1">
    <source>
        <dbReference type="EMBL" id="MCI0184611.1"/>
    </source>
</evidence>
<sequence>MEVHFRSVRRKRIGSKFKTLWTKSKANRLKSLNKEILEAVKKLQRAYYGYDPVVSTFNNTQLISNIDLICRAFSISLTRPNNKDYILSKLSGASYGIYPNDRKVIFIEKNLHIGNEVSYWDNKGHSSFYFCSYRSSPYLLIRHKHGMSVMNATEEVLESIQKMYIEELGFHLVKDKVSILVKDDRAYYKVEVDAEFTNPKWDDLSVDEQAWFNDQWEHLNSFDGGLDDNSPMFFGNDRPYTAYKHIRRLFKRTTKELFVIDPYINEDVFSMFEIIPASVMIRLITSNYQGDSLVIAKRFRRERGNFDFRKSRKLHDRYLFCDNHCYLFGSSLNNFGSLPTTIVPIHDKELGDSVMEYFDSMWNECSEIK</sequence>
<dbReference type="RefSeq" id="WP_241716428.1">
    <property type="nucleotide sequence ID" value="NZ_JALBUF010000018.1"/>
</dbReference>
<keyword evidence="2" id="KW-1185">Reference proteome</keyword>
<dbReference type="SUPFAM" id="SSF56024">
    <property type="entry name" value="Phospholipase D/nuclease"/>
    <property type="match status" value="1"/>
</dbReference>
<dbReference type="EMBL" id="JALBUF010000018">
    <property type="protein sequence ID" value="MCI0184611.1"/>
    <property type="molecule type" value="Genomic_DNA"/>
</dbReference>